<comment type="similarity">
    <text evidence="4">Belongs to the NAD(P)-dependent epimerase/dehydratase family. HldD subfamily.</text>
</comment>
<feature type="binding site" evidence="4">
    <location>
        <position position="53"/>
    </location>
    <ligand>
        <name>NADP(+)</name>
        <dbReference type="ChEBI" id="CHEBI:58349"/>
    </ligand>
</feature>
<dbReference type="RefSeq" id="WP_192534682.1">
    <property type="nucleotide sequence ID" value="NZ_JACZHT010000006.1"/>
</dbReference>
<feature type="binding site" evidence="4">
    <location>
        <position position="184"/>
    </location>
    <ligand>
        <name>NADP(+)</name>
        <dbReference type="ChEBI" id="CHEBI:58349"/>
    </ligand>
</feature>
<feature type="binding site" evidence="4">
    <location>
        <position position="201"/>
    </location>
    <ligand>
        <name>substrate</name>
    </ligand>
</feature>
<dbReference type="CDD" id="cd05248">
    <property type="entry name" value="ADP_GME_SDR_e"/>
    <property type="match status" value="1"/>
</dbReference>
<dbReference type="NCBIfam" id="TIGR02197">
    <property type="entry name" value="heptose_epim"/>
    <property type="match status" value="1"/>
</dbReference>
<dbReference type="Proteomes" id="UP000631034">
    <property type="component" value="Unassembled WGS sequence"/>
</dbReference>
<dbReference type="GO" id="GO:0005975">
    <property type="term" value="P:carbohydrate metabolic process"/>
    <property type="evidence" value="ECO:0007669"/>
    <property type="project" value="UniProtKB-UniRule"/>
</dbReference>
<feature type="binding site" evidence="4">
    <location>
        <position position="295"/>
    </location>
    <ligand>
        <name>substrate</name>
    </ligand>
</feature>
<comment type="function">
    <text evidence="4">Catalyzes the interconversion between ADP-D-glycero-beta-D-manno-heptose and ADP-L-glycero-beta-D-manno-heptose via an epimerization at carbon 6 of the heptose.</text>
</comment>
<dbReference type="EMBL" id="JACZHT010000006">
    <property type="protein sequence ID" value="MBE1237677.1"/>
    <property type="molecule type" value="Genomic_DNA"/>
</dbReference>
<dbReference type="HAMAP" id="MF_01601">
    <property type="entry name" value="Heptose_epimerase"/>
    <property type="match status" value="1"/>
</dbReference>
<dbReference type="Pfam" id="PF01370">
    <property type="entry name" value="Epimerase"/>
    <property type="match status" value="1"/>
</dbReference>
<feature type="binding site" evidence="4">
    <location>
        <begin position="215"/>
        <end position="218"/>
    </location>
    <ligand>
        <name>substrate</name>
    </ligand>
</feature>
<feature type="binding site" evidence="4">
    <location>
        <position position="38"/>
    </location>
    <ligand>
        <name>NADP(+)</name>
        <dbReference type="ChEBI" id="CHEBI:58349"/>
    </ligand>
</feature>
<organism evidence="6 7">
    <name type="scientific">Phaeovibrio sulfidiphilus</name>
    <dbReference type="NCBI Taxonomy" id="1220600"/>
    <lineage>
        <taxon>Bacteria</taxon>
        <taxon>Pseudomonadati</taxon>
        <taxon>Pseudomonadota</taxon>
        <taxon>Alphaproteobacteria</taxon>
        <taxon>Rhodospirillales</taxon>
        <taxon>Rhodospirillaceae</taxon>
        <taxon>Phaeovibrio</taxon>
    </lineage>
</organism>
<feature type="binding site" evidence="4">
    <location>
        <position position="194"/>
    </location>
    <ligand>
        <name>substrate</name>
    </ligand>
</feature>
<feature type="active site" description="Proton acceptor" evidence="4">
    <location>
        <position position="156"/>
    </location>
</feature>
<comment type="domain">
    <text evidence="4">Contains a large N-terminal NADP-binding domain, and a smaller C-terminal substrate-binding domain.</text>
</comment>
<dbReference type="EC" id="5.1.3.20" evidence="4"/>
<feature type="binding site" evidence="4">
    <location>
        <position position="183"/>
    </location>
    <ligand>
        <name>substrate</name>
    </ligand>
</feature>
<accession>A0A8J6YXV6</accession>
<dbReference type="GO" id="GO:0050661">
    <property type="term" value="F:NADP binding"/>
    <property type="evidence" value="ECO:0007669"/>
    <property type="project" value="InterPro"/>
</dbReference>
<dbReference type="InterPro" id="IPR001509">
    <property type="entry name" value="Epimerase_deHydtase"/>
</dbReference>
<sequence>MFIITGAAGMIGSALLWELNNRGIDEIIVVDQLGTSDQWKNLVKRQFLGFVDKDVFLEHVNRNAVEDLIIGEFGRGAVRARLEGIAHLGACSSTTERDADYLIRNNLNYSKALATYAMKKGVRFVNASSAATYGDGEAGFDDDRDRLDELRPLNMYGYSKHLFDVWAQRTGAFAHLASIKFFNVFGPNEYHKEDMRSLVNKAVPQILEGGRLKLFRSYREDFPDGGQKRDFVYVKDCARVLADLLLEARGVNGLFNLGSGQARSWNDLAAAVFAAMDRPVAIDYIEMPEILRGKYQYFTEAPMDRLRSALERCGSSFQPTSLEDAVSDYVRSHLLQDDPYL</sequence>
<dbReference type="GO" id="GO:0097171">
    <property type="term" value="P:ADP-L-glycero-beta-D-manno-heptose biosynthetic process"/>
    <property type="evidence" value="ECO:0007669"/>
    <property type="project" value="UniProtKB-UniPathway"/>
</dbReference>
<comment type="pathway">
    <text evidence="4">Nucleotide-sugar biosynthesis; ADP-L-glycero-beta-D-manno-heptose biosynthesis; ADP-L-glycero-beta-D-manno-heptose from D-glycero-beta-D-manno-heptose 7-phosphate: step 4/4.</text>
</comment>
<protein>
    <recommendedName>
        <fullName evidence="4">ADP-L-glycero-D-manno-heptose-6-epimerase</fullName>
        <ecNumber evidence="4">5.1.3.20</ecNumber>
    </recommendedName>
    <alternativeName>
        <fullName evidence="4">ADP-L-glycero-beta-D-manno-heptose-6-epimerase</fullName>
        <shortName evidence="4">ADP-glyceromanno-heptose 6-epimerase</shortName>
        <shortName evidence="4">ADP-hep 6-epimerase</shortName>
        <shortName evidence="4">AGME</shortName>
    </alternativeName>
</protein>
<dbReference type="SUPFAM" id="SSF51735">
    <property type="entry name" value="NAD(P)-binding Rossmann-fold domains"/>
    <property type="match status" value="1"/>
</dbReference>
<feature type="active site" description="Proton acceptor" evidence="4">
    <location>
        <position position="192"/>
    </location>
</feature>
<keyword evidence="1 4" id="KW-0521">NADP</keyword>
<dbReference type="AlphaFoldDB" id="A0A8J6YXV6"/>
<evidence type="ECO:0000256" key="4">
    <source>
        <dbReference type="HAMAP-Rule" id="MF_01601"/>
    </source>
</evidence>
<evidence type="ECO:0000313" key="7">
    <source>
        <dbReference type="Proteomes" id="UP000631034"/>
    </source>
</evidence>
<dbReference type="Gene3D" id="3.90.25.10">
    <property type="entry name" value="UDP-galactose 4-epimerase, domain 1"/>
    <property type="match status" value="1"/>
</dbReference>
<keyword evidence="7" id="KW-1185">Reference proteome</keyword>
<evidence type="ECO:0000256" key="2">
    <source>
        <dbReference type="ARBA" id="ARBA00023235"/>
    </source>
</evidence>
<feature type="binding site" evidence="4">
    <location>
        <begin position="10"/>
        <end position="11"/>
    </location>
    <ligand>
        <name>NADP(+)</name>
        <dbReference type="ChEBI" id="CHEBI:58349"/>
    </ligand>
</feature>
<keyword evidence="3 4" id="KW-0119">Carbohydrate metabolism</keyword>
<keyword evidence="2 4" id="KW-0413">Isomerase</keyword>
<feature type="binding site" evidence="4">
    <location>
        <begin position="31"/>
        <end position="32"/>
    </location>
    <ligand>
        <name>NADP(+)</name>
        <dbReference type="ChEBI" id="CHEBI:58349"/>
    </ligand>
</feature>
<dbReference type="Gene3D" id="3.40.50.720">
    <property type="entry name" value="NAD(P)-binding Rossmann-like Domain"/>
    <property type="match status" value="1"/>
</dbReference>
<evidence type="ECO:0000256" key="3">
    <source>
        <dbReference type="ARBA" id="ARBA00023277"/>
    </source>
</evidence>
<feature type="binding site" evidence="4">
    <location>
        <begin position="88"/>
        <end position="92"/>
    </location>
    <ligand>
        <name>NADP(+)</name>
        <dbReference type="ChEBI" id="CHEBI:58349"/>
    </ligand>
</feature>
<comment type="catalytic activity">
    <reaction evidence="4">
        <text>ADP-D-glycero-beta-D-manno-heptose = ADP-L-glycero-beta-D-manno-heptose</text>
        <dbReference type="Rhea" id="RHEA:17577"/>
        <dbReference type="ChEBI" id="CHEBI:59967"/>
        <dbReference type="ChEBI" id="CHEBI:61506"/>
        <dbReference type="EC" id="5.1.3.20"/>
    </reaction>
</comment>
<feature type="domain" description="NAD-dependent epimerase/dehydratase" evidence="5">
    <location>
        <begin position="3"/>
        <end position="258"/>
    </location>
</feature>
<proteinExistence type="inferred from homology"/>
<dbReference type="InterPro" id="IPR011912">
    <property type="entry name" value="Heptose_epim"/>
</dbReference>
<name>A0A8J6YXV6_9PROT</name>
<evidence type="ECO:0000313" key="6">
    <source>
        <dbReference type="EMBL" id="MBE1237677.1"/>
    </source>
</evidence>
<feature type="binding site" evidence="4">
    <location>
        <position position="160"/>
    </location>
    <ligand>
        <name>NADP(+)</name>
        <dbReference type="ChEBI" id="CHEBI:58349"/>
    </ligand>
</feature>
<dbReference type="GO" id="GO:0008712">
    <property type="term" value="F:ADP-glyceromanno-heptose 6-epimerase activity"/>
    <property type="evidence" value="ECO:0007669"/>
    <property type="project" value="UniProtKB-UniRule"/>
</dbReference>
<evidence type="ECO:0000259" key="5">
    <source>
        <dbReference type="Pfam" id="PF01370"/>
    </source>
</evidence>
<evidence type="ECO:0000256" key="1">
    <source>
        <dbReference type="ARBA" id="ARBA00022857"/>
    </source>
</evidence>
<feature type="binding site" evidence="4">
    <location>
        <position position="105"/>
    </location>
    <ligand>
        <name>NADP(+)</name>
        <dbReference type="ChEBI" id="CHEBI:58349"/>
    </ligand>
</feature>
<feature type="binding site" evidence="4">
    <location>
        <position position="192"/>
    </location>
    <ligand>
        <name>NADP(+)</name>
        <dbReference type="ChEBI" id="CHEBI:58349"/>
    </ligand>
</feature>
<gene>
    <name evidence="6" type="primary">rfaD</name>
    <name evidence="4" type="synonym">hldD</name>
    <name evidence="6" type="ORF">IHV25_08450</name>
</gene>
<feature type="binding site" evidence="4">
    <location>
        <position position="229"/>
    </location>
    <ligand>
        <name>substrate</name>
    </ligand>
</feature>
<reference evidence="6" key="1">
    <citation type="submission" date="2020-10" db="EMBL/GenBank/DDBJ databases">
        <title>Genome sequence of the unusual species of purple photosynthetic bacteria, Phaeovibrio sulfidiphilus DSM 23193, type strain.</title>
        <authorList>
            <person name="Kyndt J.A."/>
            <person name="Meyer T.E."/>
        </authorList>
    </citation>
    <scope>NUCLEOTIDE SEQUENCE</scope>
    <source>
        <strain evidence="6">DSM 23193</strain>
    </source>
</reference>
<dbReference type="PANTHER" id="PTHR43103:SF3">
    <property type="entry name" value="ADP-L-GLYCERO-D-MANNO-HEPTOSE-6-EPIMERASE"/>
    <property type="match status" value="1"/>
</dbReference>
<comment type="subunit">
    <text evidence="4">Homopentamer.</text>
</comment>
<dbReference type="InterPro" id="IPR036291">
    <property type="entry name" value="NAD(P)-bd_dom_sf"/>
</dbReference>
<dbReference type="UniPathway" id="UPA00356">
    <property type="reaction ID" value="UER00440"/>
</dbReference>
<comment type="caution">
    <text evidence="6">The sequence shown here is derived from an EMBL/GenBank/DDBJ whole genome shotgun (WGS) entry which is preliminary data.</text>
</comment>
<dbReference type="PANTHER" id="PTHR43103">
    <property type="entry name" value="NUCLEOSIDE-DIPHOSPHATE-SUGAR EPIMERASE"/>
    <property type="match status" value="1"/>
</dbReference>
<comment type="cofactor">
    <cofactor evidence="4">
        <name>NADP(+)</name>
        <dbReference type="ChEBI" id="CHEBI:58349"/>
    </cofactor>
    <text evidence="4">Binds 1 NADP(+) per subunit.</text>
</comment>